<accession>A0AAW4WPL5</accession>
<sequence>MKIKRDLGHLEGHWLVGVYELEDGRCICVDRGTSNGETMTAWWKDSDEPEFEVKEILEPCSFDDDGEPLQYDLIGFEEVY</sequence>
<gene>
    <name evidence="1" type="ORF">LKD47_09880</name>
</gene>
<dbReference type="RefSeq" id="WP_227710341.1">
    <property type="nucleotide sequence ID" value="NZ_JAJEQW010000010.1"/>
</dbReference>
<protein>
    <recommendedName>
        <fullName evidence="3">Kinase</fullName>
    </recommendedName>
</protein>
<dbReference type="AlphaFoldDB" id="A0AAW4WPL5"/>
<comment type="caution">
    <text evidence="1">The sequence shown here is derived from an EMBL/GenBank/DDBJ whole genome shotgun (WGS) entry which is preliminary data.</text>
</comment>
<evidence type="ECO:0000313" key="1">
    <source>
        <dbReference type="EMBL" id="MCC2242604.1"/>
    </source>
</evidence>
<name>A0AAW4WPL5_9FIRM</name>
<organism evidence="1 2">
    <name type="scientific">Roseburia amylophila</name>
    <dbReference type="NCBI Taxonomy" id="2981794"/>
    <lineage>
        <taxon>Bacteria</taxon>
        <taxon>Bacillati</taxon>
        <taxon>Bacillota</taxon>
        <taxon>Clostridia</taxon>
        <taxon>Lachnospirales</taxon>
        <taxon>Lachnospiraceae</taxon>
        <taxon>Roseburia</taxon>
    </lineage>
</organism>
<proteinExistence type="predicted"/>
<evidence type="ECO:0000313" key="2">
    <source>
        <dbReference type="Proteomes" id="UP001198893"/>
    </source>
</evidence>
<reference evidence="1" key="1">
    <citation type="submission" date="2021-10" db="EMBL/GenBank/DDBJ databases">
        <title>Anaerobic single-cell dispensing facilitates the cultivation of human gut bacteria.</title>
        <authorList>
            <person name="Afrizal A."/>
        </authorList>
    </citation>
    <scope>NUCLEOTIDE SEQUENCE</scope>
    <source>
        <strain evidence="1">CLA-AA-H204</strain>
    </source>
</reference>
<dbReference type="Proteomes" id="UP001198893">
    <property type="component" value="Unassembled WGS sequence"/>
</dbReference>
<evidence type="ECO:0008006" key="3">
    <source>
        <dbReference type="Google" id="ProtNLM"/>
    </source>
</evidence>
<dbReference type="EMBL" id="JAJEQW010000010">
    <property type="protein sequence ID" value="MCC2242604.1"/>
    <property type="molecule type" value="Genomic_DNA"/>
</dbReference>